<dbReference type="EMBL" id="HACA01009287">
    <property type="protein sequence ID" value="CDW26648.1"/>
    <property type="molecule type" value="Transcribed_RNA"/>
</dbReference>
<protein>
    <submittedName>
        <fullName evidence="1">Uncharacterized protein</fullName>
    </submittedName>
</protein>
<dbReference type="AlphaFoldDB" id="A0A0K2TKS3"/>
<reference evidence="1" key="1">
    <citation type="submission" date="2014-05" db="EMBL/GenBank/DDBJ databases">
        <authorList>
            <person name="Chronopoulou M."/>
        </authorList>
    </citation>
    <scope>NUCLEOTIDE SEQUENCE</scope>
    <source>
        <tissue evidence="1">Whole organism</tissue>
    </source>
</reference>
<evidence type="ECO:0000313" key="1">
    <source>
        <dbReference type="EMBL" id="CDW26648.1"/>
    </source>
</evidence>
<proteinExistence type="predicted"/>
<name>A0A0K2TKS3_LEPSM</name>
<sequence length="56" mass="6676">MLFVFVIADLMKRHEHYSFSPPKHSHYSFSPPKHSSNCQGYYIDFRFLIFSIPIPN</sequence>
<organism evidence="1">
    <name type="scientific">Lepeophtheirus salmonis</name>
    <name type="common">Salmon louse</name>
    <name type="synonym">Caligus salmonis</name>
    <dbReference type="NCBI Taxonomy" id="72036"/>
    <lineage>
        <taxon>Eukaryota</taxon>
        <taxon>Metazoa</taxon>
        <taxon>Ecdysozoa</taxon>
        <taxon>Arthropoda</taxon>
        <taxon>Crustacea</taxon>
        <taxon>Multicrustacea</taxon>
        <taxon>Hexanauplia</taxon>
        <taxon>Copepoda</taxon>
        <taxon>Siphonostomatoida</taxon>
        <taxon>Caligidae</taxon>
        <taxon>Lepeophtheirus</taxon>
    </lineage>
</organism>
<accession>A0A0K2TKS3</accession>